<dbReference type="GeneID" id="79268109"/>
<sequence>MVDPTSDLGEDVDPDDAPRCGTCGEPVVDAPDHRVLTWVEDDAVRSVHFCDDGCRARWD</sequence>
<dbReference type="Pfam" id="PF24461">
    <property type="entry name" value="DUF7576"/>
    <property type="match status" value="1"/>
</dbReference>
<name>A0ABD5ZSF1_9EURY</name>
<comment type="caution">
    <text evidence="2">The sequence shown here is derived from an EMBL/GenBank/DDBJ whole genome shotgun (WGS) entry which is preliminary data.</text>
</comment>
<keyword evidence="3" id="KW-1185">Reference proteome</keyword>
<evidence type="ECO:0008006" key="4">
    <source>
        <dbReference type="Google" id="ProtNLM"/>
    </source>
</evidence>
<accession>A0ABD5ZSF1</accession>
<dbReference type="AlphaFoldDB" id="A0ABD5ZSF1"/>
<evidence type="ECO:0000256" key="1">
    <source>
        <dbReference type="SAM" id="MobiDB-lite"/>
    </source>
</evidence>
<protein>
    <recommendedName>
        <fullName evidence="4">Small CPxCG-related zinc finger protein</fullName>
    </recommendedName>
</protein>
<gene>
    <name evidence="2" type="ORF">ACFQJ4_13820</name>
</gene>
<evidence type="ECO:0000313" key="2">
    <source>
        <dbReference type="EMBL" id="MFC7236391.1"/>
    </source>
</evidence>
<dbReference type="Proteomes" id="UP001596398">
    <property type="component" value="Unassembled WGS sequence"/>
</dbReference>
<dbReference type="RefSeq" id="WP_276234548.1">
    <property type="nucleotide sequence ID" value="NZ_CP119802.1"/>
</dbReference>
<organism evidence="2 3">
    <name type="scientific">Halosegnis marinus</name>
    <dbReference type="NCBI Taxonomy" id="3034023"/>
    <lineage>
        <taxon>Archaea</taxon>
        <taxon>Methanobacteriati</taxon>
        <taxon>Methanobacteriota</taxon>
        <taxon>Stenosarchaea group</taxon>
        <taxon>Halobacteria</taxon>
        <taxon>Halobacteriales</taxon>
        <taxon>Natronomonadaceae</taxon>
        <taxon>Halosegnis</taxon>
    </lineage>
</organism>
<proteinExistence type="predicted"/>
<dbReference type="EMBL" id="JBHTAP010000001">
    <property type="protein sequence ID" value="MFC7236391.1"/>
    <property type="molecule type" value="Genomic_DNA"/>
</dbReference>
<dbReference type="InterPro" id="IPR055998">
    <property type="entry name" value="DUF7576"/>
</dbReference>
<reference evidence="2 3" key="1">
    <citation type="journal article" date="2019" name="Int. J. Syst. Evol. Microbiol.">
        <title>The Global Catalogue of Microorganisms (GCM) 10K type strain sequencing project: providing services to taxonomists for standard genome sequencing and annotation.</title>
        <authorList>
            <consortium name="The Broad Institute Genomics Platform"/>
            <consortium name="The Broad Institute Genome Sequencing Center for Infectious Disease"/>
            <person name="Wu L."/>
            <person name="Ma J."/>
        </authorList>
    </citation>
    <scope>NUCLEOTIDE SEQUENCE [LARGE SCALE GENOMIC DNA]</scope>
    <source>
        <strain evidence="2 3">DT85</strain>
    </source>
</reference>
<feature type="region of interest" description="Disordered" evidence="1">
    <location>
        <begin position="1"/>
        <end position="23"/>
    </location>
</feature>
<evidence type="ECO:0000313" key="3">
    <source>
        <dbReference type="Proteomes" id="UP001596398"/>
    </source>
</evidence>